<protein>
    <recommendedName>
        <fullName evidence="3">HTH tetR-type domain-containing protein</fullName>
    </recommendedName>
</protein>
<dbReference type="Proteomes" id="UP000580568">
    <property type="component" value="Unassembled WGS sequence"/>
</dbReference>
<keyword evidence="1 2" id="KW-0238">DNA-binding</keyword>
<evidence type="ECO:0000256" key="1">
    <source>
        <dbReference type="ARBA" id="ARBA00023125"/>
    </source>
</evidence>
<accession>A0A6V8SHE2</accession>
<dbReference type="InterPro" id="IPR001647">
    <property type="entry name" value="HTH_TetR"/>
</dbReference>
<evidence type="ECO:0000313" key="5">
    <source>
        <dbReference type="Proteomes" id="UP000580568"/>
    </source>
</evidence>
<proteinExistence type="predicted"/>
<keyword evidence="5" id="KW-1185">Reference proteome</keyword>
<name>A0A6V8SHE2_9CLOT</name>
<dbReference type="PRINTS" id="PR00455">
    <property type="entry name" value="HTHTETR"/>
</dbReference>
<comment type="caution">
    <text evidence="4">The sequence shown here is derived from an EMBL/GenBank/DDBJ whole genome shotgun (WGS) entry which is preliminary data.</text>
</comment>
<dbReference type="GO" id="GO:0003677">
    <property type="term" value="F:DNA binding"/>
    <property type="evidence" value="ECO:0007669"/>
    <property type="project" value="UniProtKB-UniRule"/>
</dbReference>
<evidence type="ECO:0000313" key="4">
    <source>
        <dbReference type="EMBL" id="GFP76012.1"/>
    </source>
</evidence>
<evidence type="ECO:0000256" key="2">
    <source>
        <dbReference type="PROSITE-ProRule" id="PRU00335"/>
    </source>
</evidence>
<dbReference type="Pfam" id="PF00440">
    <property type="entry name" value="TetR_N"/>
    <property type="match status" value="1"/>
</dbReference>
<dbReference type="SUPFAM" id="SSF46689">
    <property type="entry name" value="Homeodomain-like"/>
    <property type="match status" value="1"/>
</dbReference>
<feature type="DNA-binding region" description="H-T-H motif" evidence="2">
    <location>
        <begin position="35"/>
        <end position="54"/>
    </location>
</feature>
<dbReference type="InterPro" id="IPR009057">
    <property type="entry name" value="Homeodomain-like_sf"/>
</dbReference>
<evidence type="ECO:0000259" key="3">
    <source>
        <dbReference type="PROSITE" id="PS50977"/>
    </source>
</evidence>
<gene>
    <name evidence="4" type="ORF">bsdtw1_02106</name>
</gene>
<feature type="domain" description="HTH tetR-type" evidence="3">
    <location>
        <begin position="12"/>
        <end position="72"/>
    </location>
</feature>
<dbReference type="InterPro" id="IPR050624">
    <property type="entry name" value="HTH-type_Tx_Regulator"/>
</dbReference>
<dbReference type="AlphaFoldDB" id="A0A6V8SHE2"/>
<dbReference type="RefSeq" id="WP_183277472.1">
    <property type="nucleotide sequence ID" value="NZ_BLZR01000001.1"/>
</dbReference>
<dbReference type="Gene3D" id="1.10.357.10">
    <property type="entry name" value="Tetracycline Repressor, domain 2"/>
    <property type="match status" value="1"/>
</dbReference>
<dbReference type="PANTHER" id="PTHR43479:SF11">
    <property type="entry name" value="ACREF_ENVCD OPERON REPRESSOR-RELATED"/>
    <property type="match status" value="1"/>
</dbReference>
<dbReference type="EMBL" id="BLZR01000001">
    <property type="protein sequence ID" value="GFP76012.1"/>
    <property type="molecule type" value="Genomic_DNA"/>
</dbReference>
<reference evidence="4 5" key="1">
    <citation type="submission" date="2020-07" db="EMBL/GenBank/DDBJ databases">
        <title>A new beta-1,3-glucan-decomposing anaerobic bacterium isolated from anoxic soil subjected to biological soil disinfestation.</title>
        <authorList>
            <person name="Ueki A."/>
            <person name="Tonouchi A."/>
        </authorList>
    </citation>
    <scope>NUCLEOTIDE SEQUENCE [LARGE SCALE GENOMIC DNA]</scope>
    <source>
        <strain evidence="4 5">TW1</strain>
    </source>
</reference>
<sequence>MGIQDRRERERQEKKELILNAAKDIINTEGIDSVTVRKIADKIEYTAPIIYHYFKDKDEIIDCIMREGYKKIIESISIMEDIDGEPASRLEVALRNYINMALKMKEEYRNLLLNSSPNVLQHTSVLFEGASKERKAIGILCKCIESLWNESDIDKSKIEVTAQIIWTSTFGLIIRLMIEDFITIEQKEKLINCHIEAVFKILKY</sequence>
<dbReference type="PANTHER" id="PTHR43479">
    <property type="entry name" value="ACREF/ENVCD OPERON REPRESSOR-RELATED"/>
    <property type="match status" value="1"/>
</dbReference>
<organism evidence="4 5">
    <name type="scientific">Clostridium fungisolvens</name>
    <dbReference type="NCBI Taxonomy" id="1604897"/>
    <lineage>
        <taxon>Bacteria</taxon>
        <taxon>Bacillati</taxon>
        <taxon>Bacillota</taxon>
        <taxon>Clostridia</taxon>
        <taxon>Eubacteriales</taxon>
        <taxon>Clostridiaceae</taxon>
        <taxon>Clostridium</taxon>
    </lineage>
</organism>
<dbReference type="PROSITE" id="PS50977">
    <property type="entry name" value="HTH_TETR_2"/>
    <property type="match status" value="1"/>
</dbReference>